<dbReference type="InterPro" id="IPR023298">
    <property type="entry name" value="ATPase_P-typ_TM_dom_sf"/>
</dbReference>
<dbReference type="PANTHER" id="PTHR42861">
    <property type="entry name" value="CALCIUM-TRANSPORTING ATPASE"/>
    <property type="match status" value="1"/>
</dbReference>
<dbReference type="SUPFAM" id="SSF81665">
    <property type="entry name" value="Calcium ATPase, transmembrane domain M"/>
    <property type="match status" value="1"/>
</dbReference>
<dbReference type="SFLD" id="SFLDG00002">
    <property type="entry name" value="C1.7:_P-type_atpase_like"/>
    <property type="match status" value="1"/>
</dbReference>
<evidence type="ECO:0000256" key="6">
    <source>
        <dbReference type="ARBA" id="ARBA00022989"/>
    </source>
</evidence>
<evidence type="ECO:0000313" key="12">
    <source>
        <dbReference type="Proteomes" id="UP001165136"/>
    </source>
</evidence>
<evidence type="ECO:0000256" key="2">
    <source>
        <dbReference type="ARBA" id="ARBA00022692"/>
    </source>
</evidence>
<evidence type="ECO:0000256" key="3">
    <source>
        <dbReference type="ARBA" id="ARBA00022741"/>
    </source>
</evidence>
<dbReference type="InterPro" id="IPR008250">
    <property type="entry name" value="ATPase_P-typ_transduc_dom_A_sf"/>
</dbReference>
<dbReference type="Gene3D" id="3.40.50.1000">
    <property type="entry name" value="HAD superfamily/HAD-like"/>
    <property type="match status" value="1"/>
</dbReference>
<accession>A0A9W6VEV8</accession>
<evidence type="ECO:0000256" key="1">
    <source>
        <dbReference type="ARBA" id="ARBA00004651"/>
    </source>
</evidence>
<dbReference type="InterPro" id="IPR006068">
    <property type="entry name" value="ATPase_P-typ_cation-transptr_C"/>
</dbReference>
<dbReference type="Pfam" id="PF00122">
    <property type="entry name" value="E1-E2_ATPase"/>
    <property type="match status" value="1"/>
</dbReference>
<keyword evidence="3" id="KW-0547">Nucleotide-binding</keyword>
<comment type="caution">
    <text evidence="11">The sequence shown here is derived from an EMBL/GenBank/DDBJ whole genome shotgun (WGS) entry which is preliminary data.</text>
</comment>
<dbReference type="Pfam" id="PF00702">
    <property type="entry name" value="Hydrolase"/>
    <property type="match status" value="1"/>
</dbReference>
<keyword evidence="12" id="KW-1185">Reference proteome</keyword>
<dbReference type="SUPFAM" id="SSF81653">
    <property type="entry name" value="Calcium ATPase, transduction domain A"/>
    <property type="match status" value="1"/>
</dbReference>
<dbReference type="InterPro" id="IPR059000">
    <property type="entry name" value="ATPase_P-type_domA"/>
</dbReference>
<dbReference type="InterPro" id="IPR018303">
    <property type="entry name" value="ATPase_P-typ_P_site"/>
</dbReference>
<evidence type="ECO:0000313" key="11">
    <source>
        <dbReference type="EMBL" id="GLY63891.1"/>
    </source>
</evidence>
<name>A0A9W6VEV8_9PSEU</name>
<evidence type="ECO:0000256" key="7">
    <source>
        <dbReference type="ARBA" id="ARBA00023136"/>
    </source>
</evidence>
<dbReference type="Gene3D" id="1.20.1110.10">
    <property type="entry name" value="Calcium-transporting ATPase, transmembrane domain"/>
    <property type="match status" value="1"/>
</dbReference>
<dbReference type="SUPFAM" id="SSF56784">
    <property type="entry name" value="HAD-like"/>
    <property type="match status" value="1"/>
</dbReference>
<keyword evidence="2" id="KW-0812">Transmembrane</keyword>
<dbReference type="PRINTS" id="PR00119">
    <property type="entry name" value="CATATPASE"/>
</dbReference>
<evidence type="ECO:0000259" key="9">
    <source>
        <dbReference type="Pfam" id="PF00122"/>
    </source>
</evidence>
<reference evidence="11" key="1">
    <citation type="submission" date="2023-03" db="EMBL/GenBank/DDBJ databases">
        <title>Amycolatopsis taiwanensis NBRC 103393.</title>
        <authorList>
            <person name="Ichikawa N."/>
            <person name="Sato H."/>
            <person name="Tonouchi N."/>
        </authorList>
    </citation>
    <scope>NUCLEOTIDE SEQUENCE</scope>
    <source>
        <strain evidence="11">NBRC 103393</strain>
    </source>
</reference>
<evidence type="ECO:0000256" key="4">
    <source>
        <dbReference type="ARBA" id="ARBA00022840"/>
    </source>
</evidence>
<dbReference type="InterPro" id="IPR023299">
    <property type="entry name" value="ATPase_P-typ_cyto_dom_N"/>
</dbReference>
<feature type="domain" description="P-type ATPase A" evidence="9">
    <location>
        <begin position="671"/>
        <end position="770"/>
    </location>
</feature>
<dbReference type="Pfam" id="PF00689">
    <property type="entry name" value="Cation_ATPase_C"/>
    <property type="match status" value="1"/>
</dbReference>
<dbReference type="PRINTS" id="PR00120">
    <property type="entry name" value="HATPASE"/>
</dbReference>
<dbReference type="Gene3D" id="2.70.150.10">
    <property type="entry name" value="Calcium-transporting ATPase, cytoplasmic transduction domain A"/>
    <property type="match status" value="1"/>
</dbReference>
<dbReference type="GO" id="GO:0016887">
    <property type="term" value="F:ATP hydrolysis activity"/>
    <property type="evidence" value="ECO:0007669"/>
    <property type="project" value="InterPro"/>
</dbReference>
<keyword evidence="5" id="KW-1278">Translocase</keyword>
<dbReference type="InterPro" id="IPR023214">
    <property type="entry name" value="HAD_sf"/>
</dbReference>
<dbReference type="InterPro" id="IPR044492">
    <property type="entry name" value="P_typ_ATPase_HD_dom"/>
</dbReference>
<comment type="catalytic activity">
    <reaction evidence="8">
        <text>ATP + H2O = ADP + phosphate + H(+)</text>
        <dbReference type="Rhea" id="RHEA:13065"/>
        <dbReference type="ChEBI" id="CHEBI:15377"/>
        <dbReference type="ChEBI" id="CHEBI:15378"/>
        <dbReference type="ChEBI" id="CHEBI:30616"/>
        <dbReference type="ChEBI" id="CHEBI:43474"/>
        <dbReference type="ChEBI" id="CHEBI:456216"/>
    </reaction>
</comment>
<sequence length="1400" mass="142123">MVTGVGGRVAVGTAAVAGAAARVGRVARDVVTGRAEWWRAGTRLHVRVGVDPDVSGRDRASLDKAGALVARAVAQRPDVVAAHWDCGLTRLVVRLAEGARTGAVVDEVAVVAADHGLVLDGDTAGEVPHPGEVSSARTAAAGLVLDAVGIVTAVLTRAARFPRTPQWIPAAVTVVREDPRINRLLGARLGRTGAELALATATAAAYGAGQSPITLALDAGLRASQLVEAVTRVAAFEAVHDRLCTPNRLTVGGSVARPVRETPAQRYATTAVSASALAAGATAVVTRAATAPAEVILAGSPRAVRYGEAGFAAGLGTVLARSGVLVRDVERLRLLETVDTLVLHPSALACAGEPDPLAEALLDAARRADLHVITIEDPALGEFANLADEVVPAAEPLDEVMRRARADGHVVLTVARVPARNDDGHPAEADPEVLAALLGSDVAVAVVDEGGAVAWSADLLASGLPGVWRVLAAIPVARAVGRQSRALARAGAVFSGLLLVTDGRARPGLPLPRELRLSPVNTAVAGALLVGWGGALRVATLAPSAIAPRVPWHELSGAEAVSRLAGHPKRANTALSRAIVHRLTAPARWSLRAAGVVRAELSDPLTPVLAVGAGASAIVGSTVDAALVTAAMGINAAVGSVQRLRAEFALAGLAAGQRQRARRVTDPDTAACTTIDATALRVGDVIAVEAGDVVPADARLIEVSGLEIDESALTGESLPVIKQAEATPGAPVGERHCLVFEGTTVVAGHGTAVVVGTGEQTEAGRAVALASRTPPAQGVQARLRELTRTAVPFTVVGGVAVTALSLLRGRPAQEAVSGGVAVAVAAVPEGLPLVATVAQLAAARRLSRHGVLVRNPRALEMLGRVDTVCFDKTGTLTENRLRVVRVTGGDGAPLGVTEPGADPVLRAAARACPKDHNGEADHAHATDEGVLAAGPPDPDWTQLDGRPFEASRGYAAAVGFADEEILFVVKGAPEVVLPCCRDTGSDSARIADQLAGEGLRVLAIAQRRVAGQEAGEVADQPPQDLEFLGFLALADTARAGSSRLIAGLRAAGTRPVMLTGDHPRTAHAIATELGWPSEARVVTGGELAATDRNGRARLLSGADIIARVAPEQKLQVIQALATAGRVVAMVGDGANDAAAIRAADVGIGLAARGSAAARNAADLVLTTGEVTELVDAVTEGRALWHSVADAISILVGGNAGEVGFTVLGTLASGRSPLSTRQLLLVNLLTDMFPAMAVAVTPSDTGTPAGTAETAPVGTAQLGTPLNDQIRQRGIVTGLAATTAWAIGTLTPGTFRRTSTMALCGVVGAQLVQTLTGRRHSPLVLATTLGSAAALAGIIQTPVVSHFFGCTPLGPVACAGVGAAVAVAAAGPRLVPPVERLVTDLAPRIQAALRPSREIAG</sequence>
<proteinExistence type="predicted"/>
<evidence type="ECO:0000256" key="8">
    <source>
        <dbReference type="ARBA" id="ARBA00049360"/>
    </source>
</evidence>
<gene>
    <name evidence="11" type="ORF">Atai01_05100</name>
</gene>
<dbReference type="GO" id="GO:0005886">
    <property type="term" value="C:plasma membrane"/>
    <property type="evidence" value="ECO:0007669"/>
    <property type="project" value="UniProtKB-SubCell"/>
</dbReference>
<keyword evidence="6" id="KW-1133">Transmembrane helix</keyword>
<dbReference type="InterPro" id="IPR001757">
    <property type="entry name" value="P_typ_ATPase"/>
</dbReference>
<keyword evidence="4" id="KW-0067">ATP-binding</keyword>
<keyword evidence="7" id="KW-0472">Membrane</keyword>
<evidence type="ECO:0000259" key="10">
    <source>
        <dbReference type="Pfam" id="PF00689"/>
    </source>
</evidence>
<comment type="subcellular location">
    <subcellularLocation>
        <location evidence="1">Cell membrane</location>
        <topology evidence="1">Multi-pass membrane protein</topology>
    </subcellularLocation>
</comment>
<dbReference type="GO" id="GO:0005524">
    <property type="term" value="F:ATP binding"/>
    <property type="evidence" value="ECO:0007669"/>
    <property type="project" value="UniProtKB-KW"/>
</dbReference>
<dbReference type="InterPro" id="IPR036412">
    <property type="entry name" value="HAD-like_sf"/>
</dbReference>
<dbReference type="SFLD" id="SFLDS00003">
    <property type="entry name" value="Haloacid_Dehalogenase"/>
    <property type="match status" value="1"/>
</dbReference>
<protein>
    <submittedName>
        <fullName evidence="11">Transport ATPase</fullName>
    </submittedName>
</protein>
<evidence type="ECO:0000256" key="5">
    <source>
        <dbReference type="ARBA" id="ARBA00022967"/>
    </source>
</evidence>
<dbReference type="PROSITE" id="PS00154">
    <property type="entry name" value="ATPASE_E1_E2"/>
    <property type="match status" value="1"/>
</dbReference>
<dbReference type="Gene3D" id="3.40.1110.10">
    <property type="entry name" value="Calcium-transporting ATPase, cytoplasmic domain N"/>
    <property type="match status" value="1"/>
</dbReference>
<dbReference type="NCBIfam" id="TIGR01494">
    <property type="entry name" value="ATPase_P-type"/>
    <property type="match status" value="2"/>
</dbReference>
<dbReference type="EMBL" id="BSTI01000001">
    <property type="protein sequence ID" value="GLY63891.1"/>
    <property type="molecule type" value="Genomic_DNA"/>
</dbReference>
<dbReference type="Proteomes" id="UP001165136">
    <property type="component" value="Unassembled WGS sequence"/>
</dbReference>
<feature type="domain" description="Cation-transporting P-type ATPase C-terminal" evidence="10">
    <location>
        <begin position="1215"/>
        <end position="1365"/>
    </location>
</feature>
<organism evidence="11 12">
    <name type="scientific">Amycolatopsis taiwanensis</name>
    <dbReference type="NCBI Taxonomy" id="342230"/>
    <lineage>
        <taxon>Bacteria</taxon>
        <taxon>Bacillati</taxon>
        <taxon>Actinomycetota</taxon>
        <taxon>Actinomycetes</taxon>
        <taxon>Pseudonocardiales</taxon>
        <taxon>Pseudonocardiaceae</taxon>
        <taxon>Amycolatopsis</taxon>
    </lineage>
</organism>
<dbReference type="SFLD" id="SFLDF00027">
    <property type="entry name" value="p-type_atpase"/>
    <property type="match status" value="1"/>
</dbReference>